<evidence type="ECO:0000313" key="4">
    <source>
        <dbReference type="EMBL" id="WRQ89088.1"/>
    </source>
</evidence>
<dbReference type="Gene3D" id="3.30.70.360">
    <property type="match status" value="1"/>
</dbReference>
<evidence type="ECO:0000313" key="5">
    <source>
        <dbReference type="Proteomes" id="UP000738431"/>
    </source>
</evidence>
<gene>
    <name evidence="4" type="ORF">K1X11_006685</name>
</gene>
<dbReference type="InterPro" id="IPR011650">
    <property type="entry name" value="Peptidase_M20_dimer"/>
</dbReference>
<feature type="domain" description="Peptidase M20 dimerisation" evidence="3">
    <location>
        <begin position="225"/>
        <end position="323"/>
    </location>
</feature>
<dbReference type="Pfam" id="PF01546">
    <property type="entry name" value="Peptidase_M20"/>
    <property type="match status" value="1"/>
</dbReference>
<dbReference type="Pfam" id="PF07687">
    <property type="entry name" value="M20_dimer"/>
    <property type="match status" value="1"/>
</dbReference>
<reference evidence="4 5" key="1">
    <citation type="submission" date="2023-12" db="EMBL/GenBank/DDBJ databases">
        <title>Description of an unclassified Opitutus bacterium of Verrucomicrobiota.</title>
        <authorList>
            <person name="Zhang D.-F."/>
        </authorList>
    </citation>
    <scope>NUCLEOTIDE SEQUENCE [LARGE SCALE GENOMIC DNA]</scope>
    <source>
        <strain evidence="4 5">WL0086</strain>
    </source>
</reference>
<organism evidence="4 5">
    <name type="scientific">Actomonas aquatica</name>
    <dbReference type="NCBI Taxonomy" id="2866162"/>
    <lineage>
        <taxon>Bacteria</taxon>
        <taxon>Pseudomonadati</taxon>
        <taxon>Verrucomicrobiota</taxon>
        <taxon>Opitutia</taxon>
        <taxon>Opitutales</taxon>
        <taxon>Opitutaceae</taxon>
        <taxon>Actomonas</taxon>
    </lineage>
</organism>
<proteinExistence type="inferred from homology"/>
<dbReference type="SUPFAM" id="SSF53187">
    <property type="entry name" value="Zn-dependent exopeptidases"/>
    <property type="match status" value="1"/>
</dbReference>
<keyword evidence="5" id="KW-1185">Reference proteome</keyword>
<dbReference type="PANTHER" id="PTHR32494">
    <property type="entry name" value="ALLANTOATE DEIMINASE-RELATED"/>
    <property type="match status" value="1"/>
</dbReference>
<dbReference type="SUPFAM" id="SSF55031">
    <property type="entry name" value="Bacterial exopeptidase dimerisation domain"/>
    <property type="match status" value="1"/>
</dbReference>
<dbReference type="RefSeq" id="WP_221030960.1">
    <property type="nucleotide sequence ID" value="NZ_CP139781.1"/>
</dbReference>
<accession>A0ABZ1CC73</accession>
<dbReference type="PIRSF" id="PIRSF001235">
    <property type="entry name" value="Amidase_carbamoylase"/>
    <property type="match status" value="1"/>
</dbReference>
<dbReference type="InterPro" id="IPR002933">
    <property type="entry name" value="Peptidase_M20"/>
</dbReference>
<dbReference type="Proteomes" id="UP000738431">
    <property type="component" value="Chromosome"/>
</dbReference>
<dbReference type="Gene3D" id="3.40.630.10">
    <property type="entry name" value="Zn peptidases"/>
    <property type="match status" value="1"/>
</dbReference>
<evidence type="ECO:0000259" key="3">
    <source>
        <dbReference type="Pfam" id="PF07687"/>
    </source>
</evidence>
<dbReference type="InterPro" id="IPR010158">
    <property type="entry name" value="Amidase_Cbmase"/>
</dbReference>
<dbReference type="PANTHER" id="PTHR32494:SF5">
    <property type="entry name" value="ALLANTOATE AMIDOHYDROLASE"/>
    <property type="match status" value="1"/>
</dbReference>
<dbReference type="CDD" id="cd03884">
    <property type="entry name" value="M20_bAS"/>
    <property type="match status" value="1"/>
</dbReference>
<evidence type="ECO:0000256" key="1">
    <source>
        <dbReference type="ARBA" id="ARBA00006153"/>
    </source>
</evidence>
<name>A0ABZ1CC73_9BACT</name>
<dbReference type="NCBIfam" id="NF006771">
    <property type="entry name" value="PRK09290.1-5"/>
    <property type="match status" value="1"/>
</dbReference>
<dbReference type="EMBL" id="CP139781">
    <property type="protein sequence ID" value="WRQ89088.1"/>
    <property type="molecule type" value="Genomic_DNA"/>
</dbReference>
<sequence length="432" mass="46332">MSSPVPAASSFSSPLAVDLERIKADIHALAAIGHNDADRGIYRMAFTDADMEGKRWLLHRIEENDLVPASDGAANISGILPGKVENPRVFVGSHIDTVPCAGMLDGTLGVVIGLECLRTLRAAGVELERPIELIAFSDEEGRFGGMFGSEAFTGALTPEKLLSAKDLNAVLLSDAMLEQGLDPKRALDARRPPTDIGAYLELHIEQGPVLDQSLQQVGIVEQITGLRSWSLKLTGEANHAGTTPMDYRKDALMGLADFAHEIPRILDENGGEHSRATIGKAEVQPGAPNSVPGTVVFSLDFRDPSSETLEALSQAFQKALAAISRRRGLQFEVNVQGDIKPVPCLPELADLLEAEAQRLDLRYRRMLSGAAHDAQMVGRVAPMAMVFVPSRGGMSHSPAEWTAWGDIEAGANLMLGALHRLATQETLPTSTS</sequence>
<dbReference type="GO" id="GO:0016787">
    <property type="term" value="F:hydrolase activity"/>
    <property type="evidence" value="ECO:0007669"/>
    <property type="project" value="UniProtKB-KW"/>
</dbReference>
<dbReference type="InterPro" id="IPR036264">
    <property type="entry name" value="Bact_exopeptidase_dim_dom"/>
</dbReference>
<dbReference type="NCBIfam" id="TIGR01879">
    <property type="entry name" value="hydantase"/>
    <property type="match status" value="1"/>
</dbReference>
<comment type="similarity">
    <text evidence="1">Belongs to the peptidase M20 family.</text>
</comment>
<keyword evidence="2 4" id="KW-0378">Hydrolase</keyword>
<protein>
    <submittedName>
        <fullName evidence="4">Zn-dependent hydrolase</fullName>
    </submittedName>
</protein>
<evidence type="ECO:0000256" key="2">
    <source>
        <dbReference type="ARBA" id="ARBA00022801"/>
    </source>
</evidence>